<dbReference type="PRINTS" id="PR00394">
    <property type="entry name" value="RHSPROTEIN"/>
</dbReference>
<dbReference type="Proteomes" id="UP001628220">
    <property type="component" value="Unassembled WGS sequence"/>
</dbReference>
<evidence type="ECO:0000256" key="1">
    <source>
        <dbReference type="ARBA" id="ARBA00022737"/>
    </source>
</evidence>
<dbReference type="InterPro" id="IPR022385">
    <property type="entry name" value="Rhs_assc_core"/>
</dbReference>
<keyword evidence="1" id="KW-0677">Repeat</keyword>
<keyword evidence="4" id="KW-1185">Reference proteome</keyword>
<dbReference type="InterPro" id="IPR050708">
    <property type="entry name" value="T6SS_VgrG/RHS"/>
</dbReference>
<dbReference type="Gene3D" id="2.180.10.10">
    <property type="entry name" value="RHS repeat-associated core"/>
    <property type="match status" value="1"/>
</dbReference>
<sequence>MSSSSTSHGYFESVSTQLSLSVGSSFEGVAGNSSANASQDISADVSAVDTGMKAGMALAEARNEHAIVSFRYDNMGLPVEERSNEHVIKRTYDKSGQIATLTSSLGANLTYERNEQGEIEENQKDLRTWLFEEESFVPWALFQDGKAYSIVTDHLGTPVEAYNEQGEEEWYRRLDMNGKVIEERSMLYTSYKEYIKIPFLFQGQYYDGEVKLAYNRFRYYDPELGRYISEDPIRFASGATALHSYVEDSNTWTDTFGLRAGNTSFLPSELHPGTISAKNPGGIYRIPASGNYHDDKVALYAKAGLSEPFSPDYIAHHISYDPDTNSMEMQLVRSESHQKLSHRGCVKDYKE</sequence>
<dbReference type="PANTHER" id="PTHR32305">
    <property type="match status" value="1"/>
</dbReference>
<gene>
    <name evidence="3" type="ORF">Tsumi_10200</name>
</gene>
<dbReference type="NCBIfam" id="TIGR03696">
    <property type="entry name" value="Rhs_assc_core"/>
    <property type="match status" value="1"/>
</dbReference>
<dbReference type="InterPro" id="IPR056823">
    <property type="entry name" value="TEN-like_YD-shell"/>
</dbReference>
<reference evidence="3 4" key="1">
    <citation type="journal article" date="2025" name="Int. J. Syst. Evol. Microbiol.">
        <title>Desulfovibrio falkowii sp. nov., Porphyromonas miyakawae sp. nov., Mediterraneibacter flintii sp. nov. and Owariibacterium komagatae gen. nov., sp. nov., isolated from human faeces.</title>
        <authorList>
            <person name="Hamaguchi T."/>
            <person name="Ohara M."/>
            <person name="Hisatomi A."/>
            <person name="Sekiguchi K."/>
            <person name="Takeda J.I."/>
            <person name="Ueyama J."/>
            <person name="Ito M."/>
            <person name="Nishiwaki H."/>
            <person name="Ogi T."/>
            <person name="Hirayama M."/>
            <person name="Ohkuma M."/>
            <person name="Sakamoto M."/>
            <person name="Ohno K."/>
        </authorList>
    </citation>
    <scope>NUCLEOTIDE SEQUENCE [LARGE SCALE GENOMIC DNA]</scope>
    <source>
        <strain evidence="3 4">13CB11C</strain>
    </source>
</reference>
<feature type="domain" description="Teneurin-like YD-shell" evidence="2">
    <location>
        <begin position="122"/>
        <end position="231"/>
    </location>
</feature>
<name>A0ABQ0E2G2_9PORP</name>
<dbReference type="Pfam" id="PF25023">
    <property type="entry name" value="TEN_YD-shell"/>
    <property type="match status" value="1"/>
</dbReference>
<evidence type="ECO:0000259" key="2">
    <source>
        <dbReference type="Pfam" id="PF25023"/>
    </source>
</evidence>
<dbReference type="EMBL" id="BAAFSF010000003">
    <property type="protein sequence ID" value="GAB1251914.1"/>
    <property type="molecule type" value="Genomic_DNA"/>
</dbReference>
<proteinExistence type="predicted"/>
<dbReference type="PANTHER" id="PTHR32305:SF15">
    <property type="entry name" value="PROTEIN RHSA-RELATED"/>
    <property type="match status" value="1"/>
</dbReference>
<evidence type="ECO:0000313" key="4">
    <source>
        <dbReference type="Proteomes" id="UP001628220"/>
    </source>
</evidence>
<organism evidence="3 4">
    <name type="scientific">Porphyromonas miyakawae</name>
    <dbReference type="NCBI Taxonomy" id="3137470"/>
    <lineage>
        <taxon>Bacteria</taxon>
        <taxon>Pseudomonadati</taxon>
        <taxon>Bacteroidota</taxon>
        <taxon>Bacteroidia</taxon>
        <taxon>Bacteroidales</taxon>
        <taxon>Porphyromonadaceae</taxon>
        <taxon>Porphyromonas</taxon>
    </lineage>
</organism>
<protein>
    <recommendedName>
        <fullName evidence="2">Teneurin-like YD-shell domain-containing protein</fullName>
    </recommendedName>
</protein>
<accession>A0ABQ0E2G2</accession>
<comment type="caution">
    <text evidence="3">The sequence shown here is derived from an EMBL/GenBank/DDBJ whole genome shotgun (WGS) entry which is preliminary data.</text>
</comment>
<evidence type="ECO:0000313" key="3">
    <source>
        <dbReference type="EMBL" id="GAB1251914.1"/>
    </source>
</evidence>